<comment type="caution">
    <text evidence="2">The sequence shown here is derived from an EMBL/GenBank/DDBJ whole genome shotgun (WGS) entry which is preliminary data.</text>
</comment>
<dbReference type="SUPFAM" id="SSF48403">
    <property type="entry name" value="Ankyrin repeat"/>
    <property type="match status" value="1"/>
</dbReference>
<feature type="region of interest" description="Disordered" evidence="1">
    <location>
        <begin position="218"/>
        <end position="321"/>
    </location>
</feature>
<dbReference type="InterPro" id="IPR036770">
    <property type="entry name" value="Ankyrin_rpt-contain_sf"/>
</dbReference>
<dbReference type="InterPro" id="IPR002110">
    <property type="entry name" value="Ankyrin_rpt"/>
</dbReference>
<dbReference type="InterPro" id="IPR051616">
    <property type="entry name" value="Cul2-RING_E3_ligase_SR"/>
</dbReference>
<feature type="compositionally biased region" description="Basic and acidic residues" evidence="1">
    <location>
        <begin position="304"/>
        <end position="319"/>
    </location>
</feature>
<feature type="compositionally biased region" description="Basic and acidic residues" evidence="1">
    <location>
        <begin position="238"/>
        <end position="297"/>
    </location>
</feature>
<evidence type="ECO:0000313" key="3">
    <source>
        <dbReference type="Proteomes" id="UP000683360"/>
    </source>
</evidence>
<dbReference type="AlphaFoldDB" id="A0A8S3SEM0"/>
<dbReference type="EMBL" id="CAJPWZ010001616">
    <property type="protein sequence ID" value="CAG2218950.1"/>
    <property type="molecule type" value="Genomic_DNA"/>
</dbReference>
<dbReference type="PANTHER" id="PTHR46224">
    <property type="entry name" value="ANKYRIN REPEAT FAMILY PROTEIN"/>
    <property type="match status" value="1"/>
</dbReference>
<dbReference type="PANTHER" id="PTHR46224:SF64">
    <property type="entry name" value="IQ MOTIF AND ANKYRIN REPEAT DOMAIN-CONTAINING PROTEIN 1"/>
    <property type="match status" value="1"/>
</dbReference>
<dbReference type="Proteomes" id="UP000683360">
    <property type="component" value="Unassembled WGS sequence"/>
</dbReference>
<gene>
    <name evidence="2" type="ORF">MEDL_32538</name>
</gene>
<proteinExistence type="predicted"/>
<dbReference type="OrthoDB" id="539213at2759"/>
<evidence type="ECO:0000256" key="1">
    <source>
        <dbReference type="SAM" id="MobiDB-lite"/>
    </source>
</evidence>
<keyword evidence="3" id="KW-1185">Reference proteome</keyword>
<organism evidence="2 3">
    <name type="scientific">Mytilus edulis</name>
    <name type="common">Blue mussel</name>
    <dbReference type="NCBI Taxonomy" id="6550"/>
    <lineage>
        <taxon>Eukaryota</taxon>
        <taxon>Metazoa</taxon>
        <taxon>Spiralia</taxon>
        <taxon>Lophotrochozoa</taxon>
        <taxon>Mollusca</taxon>
        <taxon>Bivalvia</taxon>
        <taxon>Autobranchia</taxon>
        <taxon>Pteriomorphia</taxon>
        <taxon>Mytilida</taxon>
        <taxon>Mytiloidea</taxon>
        <taxon>Mytilidae</taxon>
        <taxon>Mytilinae</taxon>
        <taxon>Mytilus</taxon>
    </lineage>
</organism>
<dbReference type="SMART" id="SM00248">
    <property type="entry name" value="ANK"/>
    <property type="match status" value="2"/>
</dbReference>
<accession>A0A8S3SEM0</accession>
<protein>
    <submittedName>
        <fullName evidence="2">Uncharacterized protein</fullName>
    </submittedName>
</protein>
<reference evidence="2" key="1">
    <citation type="submission" date="2021-03" db="EMBL/GenBank/DDBJ databases">
        <authorList>
            <person name="Bekaert M."/>
        </authorList>
    </citation>
    <scope>NUCLEOTIDE SEQUENCE</scope>
</reference>
<dbReference type="Gene3D" id="1.25.40.20">
    <property type="entry name" value="Ankyrin repeat-containing domain"/>
    <property type="match status" value="1"/>
</dbReference>
<feature type="compositionally biased region" description="Acidic residues" evidence="1">
    <location>
        <begin position="222"/>
        <end position="237"/>
    </location>
</feature>
<evidence type="ECO:0000313" key="2">
    <source>
        <dbReference type="EMBL" id="CAG2218950.1"/>
    </source>
</evidence>
<dbReference type="Pfam" id="PF12796">
    <property type="entry name" value="Ank_2"/>
    <property type="match status" value="1"/>
</dbReference>
<name>A0A8S3SEM0_MYTED</name>
<sequence length="350" mass="40350">MDCGDNIDQNEREKSLMEKQFQMEISNRKCSSSLCELTKYERTDICGEGREFDQQEASDTDSEDETFDYGDGVDSVTFEAIKHIILDSILATRKIKSRSNDAEGYLSALLGICTKEQRKELMKVKDDYHHDHVPLSLACKMGNLEVVRFLVEYCEADVEGYESNGRPLLWAVANQNEDIVRYLLEHNADAGKNIGANFNLLMFSMKIFTQPPFQTFGYGVDGYDEDDDDSSEDEEENENKKDKEENKHGGDEHEIKVDENSNEIKYDENVNEVKPKGKLEEQQPRGDLEEKEKHKDDQDDEKEEDRRDEKPEEKNKECEQIPVPFLPKLKIVKMLIDKGAVEKCSNVQLF</sequence>